<evidence type="ECO:0000313" key="3">
    <source>
        <dbReference type="Proteomes" id="UP000239047"/>
    </source>
</evidence>
<keyword evidence="1" id="KW-0175">Coiled coil</keyword>
<feature type="coiled-coil region" evidence="1">
    <location>
        <begin position="201"/>
        <end position="228"/>
    </location>
</feature>
<organism evidence="2 3">
    <name type="scientific">Jeotgalibacillus proteolyticus</name>
    <dbReference type="NCBI Taxonomy" id="2082395"/>
    <lineage>
        <taxon>Bacteria</taxon>
        <taxon>Bacillati</taxon>
        <taxon>Bacillota</taxon>
        <taxon>Bacilli</taxon>
        <taxon>Bacillales</taxon>
        <taxon>Caryophanaceae</taxon>
        <taxon>Jeotgalibacillus</taxon>
    </lineage>
</organism>
<gene>
    <name evidence="2" type="ORF">C4B60_04845</name>
</gene>
<name>A0A2S5GEQ6_9BACL</name>
<evidence type="ECO:0000313" key="2">
    <source>
        <dbReference type="EMBL" id="PPA71395.1"/>
    </source>
</evidence>
<proteinExistence type="predicted"/>
<dbReference type="AlphaFoldDB" id="A0A2S5GEQ6"/>
<dbReference type="Pfam" id="PF11079">
    <property type="entry name" value="YqhG"/>
    <property type="match status" value="1"/>
</dbReference>
<accession>A0A2S5GEQ6</accession>
<evidence type="ECO:0000256" key="1">
    <source>
        <dbReference type="SAM" id="Coils"/>
    </source>
</evidence>
<dbReference type="InterPro" id="IPR024562">
    <property type="entry name" value="YqhG"/>
</dbReference>
<dbReference type="OrthoDB" id="2433584at2"/>
<dbReference type="EMBL" id="PREZ01000002">
    <property type="protein sequence ID" value="PPA71395.1"/>
    <property type="molecule type" value="Genomic_DNA"/>
</dbReference>
<keyword evidence="3" id="KW-1185">Reference proteome</keyword>
<sequence length="253" mass="28717">MGKAVHWDLVHDYLTYKGVEITKGASQSIVHLTEELDRKFMNRPFYWHYRDATNQTGEPMTITLVKDQTDPLPAHAVVATSLHPTFKQLIDAAHKETRWFKAYETAGLASSHYAPLYPWMVIQGVLAIDPPGGPSYWREAALSLTTGRIKTGENLFDYHSLKGSLPDRHVTITPVIQYERAIQKTLSEIDALGKELFKNELSQMSGRKEKLNTLIQSLSEKADKREHDQLSGLYEEKIRLDYPVGGIIYSTES</sequence>
<protein>
    <submittedName>
        <fullName evidence="2">Uncharacterized protein</fullName>
    </submittedName>
</protein>
<dbReference type="RefSeq" id="WP_104056886.1">
    <property type="nucleotide sequence ID" value="NZ_PREZ01000002.1"/>
</dbReference>
<comment type="caution">
    <text evidence="2">The sequence shown here is derived from an EMBL/GenBank/DDBJ whole genome shotgun (WGS) entry which is preliminary data.</text>
</comment>
<reference evidence="2 3" key="1">
    <citation type="submission" date="2018-02" db="EMBL/GenBank/DDBJ databases">
        <title>Jeotgalibacillus proteolyticum sp. nov. a protease producing bacterium isolated from ocean sediments of Laizhou Bay.</title>
        <authorList>
            <person name="Li Y."/>
        </authorList>
    </citation>
    <scope>NUCLEOTIDE SEQUENCE [LARGE SCALE GENOMIC DNA]</scope>
    <source>
        <strain evidence="2 3">22-7</strain>
    </source>
</reference>
<dbReference type="Proteomes" id="UP000239047">
    <property type="component" value="Unassembled WGS sequence"/>
</dbReference>